<evidence type="ECO:0008006" key="3">
    <source>
        <dbReference type="Google" id="ProtNLM"/>
    </source>
</evidence>
<evidence type="ECO:0000313" key="2">
    <source>
        <dbReference type="Proteomes" id="UP001595898"/>
    </source>
</evidence>
<evidence type="ECO:0000313" key="1">
    <source>
        <dbReference type="EMBL" id="MFC4541170.1"/>
    </source>
</evidence>
<gene>
    <name evidence="1" type="ORF">ACFO5R_04410</name>
</gene>
<accession>A0ABD5PKP7</accession>
<dbReference type="InterPro" id="IPR055951">
    <property type="entry name" value="DUF7529"/>
</dbReference>
<reference evidence="1 2" key="1">
    <citation type="journal article" date="2019" name="Int. J. Syst. Evol. Microbiol.">
        <title>The Global Catalogue of Microorganisms (GCM) 10K type strain sequencing project: providing services to taxonomists for standard genome sequencing and annotation.</title>
        <authorList>
            <consortium name="The Broad Institute Genomics Platform"/>
            <consortium name="The Broad Institute Genome Sequencing Center for Infectious Disease"/>
            <person name="Wu L."/>
            <person name="Ma J."/>
        </authorList>
    </citation>
    <scope>NUCLEOTIDE SEQUENCE [LARGE SCALE GENOMIC DNA]</scope>
    <source>
        <strain evidence="1 2">WLHS5</strain>
    </source>
</reference>
<organism evidence="1 2">
    <name type="scientific">Halosolutus amylolyticus</name>
    <dbReference type="NCBI Taxonomy" id="2932267"/>
    <lineage>
        <taxon>Archaea</taxon>
        <taxon>Methanobacteriati</taxon>
        <taxon>Methanobacteriota</taxon>
        <taxon>Stenosarchaea group</taxon>
        <taxon>Halobacteria</taxon>
        <taxon>Halobacteriales</taxon>
        <taxon>Natrialbaceae</taxon>
        <taxon>Halosolutus</taxon>
    </lineage>
</organism>
<dbReference type="AlphaFoldDB" id="A0ABD5PKP7"/>
<name>A0ABD5PKP7_9EURY</name>
<sequence length="163" mass="17934">MSDENRAPTTAPEWDELVADASAIADEYRENGWDAVVLDPEAVDPVADDDRAGMHVTVSPDEYDLVESLVESDGGGFESANVYYLPADGADRRFAIAVERDETTETAVIVPLTYSISAARSVLERALYEEELLVHVRPDSAAEWIVFSHEDPSLFVEESDVRA</sequence>
<dbReference type="Pfam" id="PF24373">
    <property type="entry name" value="DUF7529"/>
    <property type="match status" value="1"/>
</dbReference>
<dbReference type="RefSeq" id="WP_250139311.1">
    <property type="nucleotide sequence ID" value="NZ_JALIQP010000001.1"/>
</dbReference>
<proteinExistence type="predicted"/>
<comment type="caution">
    <text evidence="1">The sequence shown here is derived from an EMBL/GenBank/DDBJ whole genome shotgun (WGS) entry which is preliminary data.</text>
</comment>
<protein>
    <recommendedName>
        <fullName evidence="3">Halobacterial output domain-containing protein</fullName>
    </recommendedName>
</protein>
<keyword evidence="2" id="KW-1185">Reference proteome</keyword>
<dbReference type="Proteomes" id="UP001595898">
    <property type="component" value="Unassembled WGS sequence"/>
</dbReference>
<dbReference type="EMBL" id="JBHSFA010000002">
    <property type="protein sequence ID" value="MFC4541170.1"/>
    <property type="molecule type" value="Genomic_DNA"/>
</dbReference>